<accession>A0A4Z0F989</accession>
<dbReference type="Pfam" id="PF01135">
    <property type="entry name" value="PCMT"/>
    <property type="match status" value="1"/>
</dbReference>
<keyword evidence="4" id="KW-0808">Transferase</keyword>
<evidence type="ECO:0000313" key="4">
    <source>
        <dbReference type="EMBL" id="TFZ82951.1"/>
    </source>
</evidence>
<protein>
    <recommendedName>
        <fullName evidence="2">Protein-L-isoaspartate O-methyltransferase</fullName>
    </recommendedName>
    <alternativeName>
        <fullName evidence="3">Protein L-isoaspartyl methyltransferase</fullName>
    </alternativeName>
</protein>
<dbReference type="PANTHER" id="PTHR11579:SF18">
    <property type="entry name" value="PROTEIN-L-ISOASPARTATE O-METHYLTRANSFERASE"/>
    <property type="match status" value="1"/>
</dbReference>
<keyword evidence="5" id="KW-1185">Reference proteome</keyword>
<gene>
    <name evidence="4" type="ORF">E4680_06040</name>
</gene>
<proteinExistence type="inferred from homology"/>
<name>A0A4Z0F989_9GAMM</name>
<dbReference type="InterPro" id="IPR029063">
    <property type="entry name" value="SAM-dependent_MTases_sf"/>
</dbReference>
<dbReference type="GO" id="GO:0032259">
    <property type="term" value="P:methylation"/>
    <property type="evidence" value="ECO:0007669"/>
    <property type="project" value="UniProtKB-KW"/>
</dbReference>
<organism evidence="4 5">
    <name type="scientific">Candidatus Macondimonas diazotrophica</name>
    <dbReference type="NCBI Taxonomy" id="2305248"/>
    <lineage>
        <taxon>Bacteria</taxon>
        <taxon>Pseudomonadati</taxon>
        <taxon>Pseudomonadota</taxon>
        <taxon>Gammaproteobacteria</taxon>
        <taxon>Chromatiales</taxon>
        <taxon>Ectothiorhodospiraceae</taxon>
        <taxon>Candidatus Macondimonas</taxon>
    </lineage>
</organism>
<sequence>MVEQQIRTWLVSDARILDLMENLPRERFVPPAYRSLAYADLSIPLGHGHVMEEPKIAARILQALNVDSLDNVLEVGTGSGYLTACLAQLGRQVRSIDIHEAFIRAAALPLTDCGLNNFELECRDLGRGLPGVEQHYDAIVVTGSLPAYHEGFHRALTIGGRLLLIIGTEPVMEAVLFTRVDVDQWVRRSLFETCLPPLENATQPPAFTF</sequence>
<evidence type="ECO:0000256" key="1">
    <source>
        <dbReference type="ARBA" id="ARBA00005369"/>
    </source>
</evidence>
<comment type="similarity">
    <text evidence="1">Belongs to the methyltransferase superfamily. L-isoaspartyl/D-aspartyl protein methyltransferase family.</text>
</comment>
<dbReference type="OrthoDB" id="9810066at2"/>
<comment type="caution">
    <text evidence="4">The sequence shown here is derived from an EMBL/GenBank/DDBJ whole genome shotgun (WGS) entry which is preliminary data.</text>
</comment>
<evidence type="ECO:0000256" key="2">
    <source>
        <dbReference type="ARBA" id="ARBA00013346"/>
    </source>
</evidence>
<dbReference type="InterPro" id="IPR000682">
    <property type="entry name" value="PCMT"/>
</dbReference>
<dbReference type="AlphaFoldDB" id="A0A4Z0F989"/>
<dbReference type="PANTHER" id="PTHR11579">
    <property type="entry name" value="PROTEIN-L-ISOASPARTATE O-METHYLTRANSFERASE"/>
    <property type="match status" value="1"/>
</dbReference>
<dbReference type="SUPFAM" id="SSF53335">
    <property type="entry name" value="S-adenosyl-L-methionine-dependent methyltransferases"/>
    <property type="match status" value="1"/>
</dbReference>
<keyword evidence="4" id="KW-0489">Methyltransferase</keyword>
<dbReference type="GO" id="GO:0005737">
    <property type="term" value="C:cytoplasm"/>
    <property type="evidence" value="ECO:0007669"/>
    <property type="project" value="TreeGrafter"/>
</dbReference>
<reference evidence="4 5" key="1">
    <citation type="journal article" date="2019" name="ISME J.">
        <title>Candidatus Macondimonas diazotrophica, a novel gammaproteobacterial genus dominating crude-oil-contaminated coastal sediments.</title>
        <authorList>
            <person name="Karthikeyan S."/>
            <person name="Konstantinidis K."/>
        </authorList>
    </citation>
    <scope>NUCLEOTIDE SEQUENCE [LARGE SCALE GENOMIC DNA]</scope>
    <source>
        <strain evidence="4 5">KTK01</strain>
    </source>
</reference>
<dbReference type="GO" id="GO:0004719">
    <property type="term" value="F:protein-L-isoaspartate (D-aspartate) O-methyltransferase activity"/>
    <property type="evidence" value="ECO:0007669"/>
    <property type="project" value="InterPro"/>
</dbReference>
<evidence type="ECO:0000313" key="5">
    <source>
        <dbReference type="Proteomes" id="UP000297890"/>
    </source>
</evidence>
<dbReference type="EMBL" id="SRIO01000006">
    <property type="protein sequence ID" value="TFZ82951.1"/>
    <property type="molecule type" value="Genomic_DNA"/>
</dbReference>
<dbReference type="Proteomes" id="UP000297890">
    <property type="component" value="Unassembled WGS sequence"/>
</dbReference>
<dbReference type="CDD" id="cd02440">
    <property type="entry name" value="AdoMet_MTases"/>
    <property type="match status" value="1"/>
</dbReference>
<evidence type="ECO:0000256" key="3">
    <source>
        <dbReference type="ARBA" id="ARBA00030757"/>
    </source>
</evidence>
<dbReference type="Gene3D" id="3.40.50.150">
    <property type="entry name" value="Vaccinia Virus protein VP39"/>
    <property type="match status" value="1"/>
</dbReference>